<evidence type="ECO:0000313" key="3">
    <source>
        <dbReference type="Proteomes" id="UP000295293"/>
    </source>
</evidence>
<keyword evidence="1" id="KW-0812">Transmembrane</keyword>
<accession>A0A4V6PY95</accession>
<dbReference type="Pfam" id="PF19661">
    <property type="entry name" value="DUF6164"/>
    <property type="match status" value="1"/>
</dbReference>
<name>A0A4V6PY95_9GAMM</name>
<dbReference type="OrthoDB" id="5569385at2"/>
<dbReference type="RefSeq" id="WP_133821308.1">
    <property type="nucleotide sequence ID" value="NZ_SNZH01000019.1"/>
</dbReference>
<protein>
    <recommendedName>
        <fullName evidence="4">Signal transducing protein</fullName>
    </recommendedName>
</protein>
<evidence type="ECO:0000313" key="2">
    <source>
        <dbReference type="EMBL" id="TDR38769.1"/>
    </source>
</evidence>
<reference evidence="2 3" key="1">
    <citation type="submission" date="2019-03" db="EMBL/GenBank/DDBJ databases">
        <title>Genomic Encyclopedia of Type Strains, Phase IV (KMG-IV): sequencing the most valuable type-strain genomes for metagenomic binning, comparative biology and taxonomic classification.</title>
        <authorList>
            <person name="Goeker M."/>
        </authorList>
    </citation>
    <scope>NUCLEOTIDE SEQUENCE [LARGE SCALE GENOMIC DNA]</scope>
    <source>
        <strain evidence="2 3">DSM 21667</strain>
    </source>
</reference>
<organism evidence="2 3">
    <name type="scientific">Tahibacter aquaticus</name>
    <dbReference type="NCBI Taxonomy" id="520092"/>
    <lineage>
        <taxon>Bacteria</taxon>
        <taxon>Pseudomonadati</taxon>
        <taxon>Pseudomonadota</taxon>
        <taxon>Gammaproteobacteria</taxon>
        <taxon>Lysobacterales</taxon>
        <taxon>Rhodanobacteraceae</taxon>
        <taxon>Tahibacter</taxon>
    </lineage>
</organism>
<keyword evidence="3" id="KW-1185">Reference proteome</keyword>
<keyword evidence="1" id="KW-0472">Membrane</keyword>
<dbReference type="InterPro" id="IPR046162">
    <property type="entry name" value="DUF6164"/>
</dbReference>
<proteinExistence type="predicted"/>
<evidence type="ECO:0008006" key="4">
    <source>
        <dbReference type="Google" id="ProtNLM"/>
    </source>
</evidence>
<sequence>MPTLLMNLRQVPDDEADEVRELLTQNAVAFFETPPSRFGISAGGIWLGDDAQREQAVQLLAQYQQQRRESARAVLDEARREGRPTTFWALLRSEPLRVVSALIVIATLIGLCLLPYFLLRD</sequence>
<comment type="caution">
    <text evidence="2">The sequence shown here is derived from an EMBL/GenBank/DDBJ whole genome shotgun (WGS) entry which is preliminary data.</text>
</comment>
<gene>
    <name evidence="2" type="ORF">DFR29_11997</name>
</gene>
<dbReference type="AlphaFoldDB" id="A0A4V6PY95"/>
<evidence type="ECO:0000256" key="1">
    <source>
        <dbReference type="SAM" id="Phobius"/>
    </source>
</evidence>
<dbReference type="Proteomes" id="UP000295293">
    <property type="component" value="Unassembled WGS sequence"/>
</dbReference>
<dbReference type="EMBL" id="SNZH01000019">
    <property type="protein sequence ID" value="TDR38769.1"/>
    <property type="molecule type" value="Genomic_DNA"/>
</dbReference>
<feature type="transmembrane region" description="Helical" evidence="1">
    <location>
        <begin position="98"/>
        <end position="119"/>
    </location>
</feature>
<keyword evidence="1" id="KW-1133">Transmembrane helix</keyword>